<reference evidence="2 3" key="1">
    <citation type="submission" date="2024-08" db="EMBL/GenBank/DDBJ databases">
        <title>Gnathostoma spinigerum genome.</title>
        <authorList>
            <person name="Gonzalez-Bertolin B."/>
            <person name="Monzon S."/>
            <person name="Zaballos A."/>
            <person name="Jimenez P."/>
            <person name="Dekumyoy P."/>
            <person name="Varona S."/>
            <person name="Cuesta I."/>
            <person name="Sumanam S."/>
            <person name="Adisakwattana P."/>
            <person name="Gasser R.B."/>
            <person name="Hernandez-Gonzalez A."/>
            <person name="Young N.D."/>
            <person name="Perteguer M.J."/>
        </authorList>
    </citation>
    <scope>NUCLEOTIDE SEQUENCE [LARGE SCALE GENOMIC DNA]</scope>
    <source>
        <strain evidence="2">AL3</strain>
        <tissue evidence="2">Liver</tissue>
    </source>
</reference>
<name>A0ABD6ENM7_9BILA</name>
<evidence type="ECO:0000313" key="2">
    <source>
        <dbReference type="EMBL" id="MFH4980802.1"/>
    </source>
</evidence>
<gene>
    <name evidence="2" type="ORF">AB6A40_007511</name>
</gene>
<sequence length="462" mass="52073">MDENGAQKETTRMDLPIISDFIKKRQISGDWGDYWAVVSSELPIPSHYIINEELFVQLQALYRIFPSIAAKVLPHVHQHLSQEQMSFFKSKPLAENSVEILESEDQWDKMRSELLRECPLMIPFVANIIRVPHVQIKTSDTKIADTMIAMGRCQAIKLLSTTPMNENVTCGILSGEHIVLGRDDGCLSVSLMNEVQTSCPSFTATAQRQIVLNKRLEPQSSYYLQRAQWSIHSAAVYDIKMTVDRDHLLSCGGDGLISLWNKNTGVERERYRVHSGPVCRLAISQGGANPVFGAACMDGSARFYHIDRKESLRVFAHENCVNCIALNPEGALMATGCHGERCMTVWDLRTSHPVFKLGPLDSEPLFVDFIGDDTVAAISEKSTLLIWHMKGGRLLPWPSYVLDRQRCTFMTTFENYVALGSANGRMQLLQNYEISQSFDYGSGRIMDFRSQDRSPEWVALVV</sequence>
<organism evidence="2 3">
    <name type="scientific">Gnathostoma spinigerum</name>
    <dbReference type="NCBI Taxonomy" id="75299"/>
    <lineage>
        <taxon>Eukaryota</taxon>
        <taxon>Metazoa</taxon>
        <taxon>Ecdysozoa</taxon>
        <taxon>Nematoda</taxon>
        <taxon>Chromadorea</taxon>
        <taxon>Rhabditida</taxon>
        <taxon>Spirurina</taxon>
        <taxon>Gnathostomatomorpha</taxon>
        <taxon>Gnathostomatoidea</taxon>
        <taxon>Gnathostomatidae</taxon>
        <taxon>Gnathostoma</taxon>
    </lineage>
</organism>
<dbReference type="InterPro" id="IPR015943">
    <property type="entry name" value="WD40/YVTN_repeat-like_dom_sf"/>
</dbReference>
<dbReference type="Proteomes" id="UP001608902">
    <property type="component" value="Unassembled WGS sequence"/>
</dbReference>
<evidence type="ECO:0000313" key="3">
    <source>
        <dbReference type="Proteomes" id="UP001608902"/>
    </source>
</evidence>
<dbReference type="AlphaFoldDB" id="A0ABD6ENM7"/>
<keyword evidence="1" id="KW-0853">WD repeat</keyword>
<dbReference type="InterPro" id="IPR001680">
    <property type="entry name" value="WD40_rpt"/>
</dbReference>
<dbReference type="InterPro" id="IPR036322">
    <property type="entry name" value="WD40_repeat_dom_sf"/>
</dbReference>
<evidence type="ECO:0000256" key="1">
    <source>
        <dbReference type="PROSITE-ProRule" id="PRU00221"/>
    </source>
</evidence>
<dbReference type="PROSITE" id="PS50082">
    <property type="entry name" value="WD_REPEATS_2"/>
    <property type="match status" value="1"/>
</dbReference>
<comment type="caution">
    <text evidence="2">The sequence shown here is derived from an EMBL/GenBank/DDBJ whole genome shotgun (WGS) entry which is preliminary data.</text>
</comment>
<protein>
    <submittedName>
        <fullName evidence="2">Uncharacterized protein</fullName>
    </submittedName>
</protein>
<dbReference type="SMART" id="SM00320">
    <property type="entry name" value="WD40"/>
    <property type="match status" value="4"/>
</dbReference>
<keyword evidence="3" id="KW-1185">Reference proteome</keyword>
<dbReference type="SUPFAM" id="SSF50978">
    <property type="entry name" value="WD40 repeat-like"/>
    <property type="match status" value="1"/>
</dbReference>
<dbReference type="Gene3D" id="2.130.10.10">
    <property type="entry name" value="YVTN repeat-like/Quinoprotein amine dehydrogenase"/>
    <property type="match status" value="1"/>
</dbReference>
<feature type="repeat" description="WD" evidence="1">
    <location>
        <begin position="229"/>
        <end position="270"/>
    </location>
</feature>
<accession>A0ABD6ENM7</accession>
<dbReference type="Pfam" id="PF00400">
    <property type="entry name" value="WD40"/>
    <property type="match status" value="2"/>
</dbReference>
<proteinExistence type="predicted"/>
<dbReference type="EMBL" id="JBGFUD010006109">
    <property type="protein sequence ID" value="MFH4980802.1"/>
    <property type="molecule type" value="Genomic_DNA"/>
</dbReference>
<dbReference type="PANTHER" id="PTHR19879">
    <property type="entry name" value="TRANSCRIPTION INITIATION FACTOR TFIID"/>
    <property type="match status" value="1"/>
</dbReference>
<dbReference type="PANTHER" id="PTHR19879:SF1">
    <property type="entry name" value="CANNONBALL-RELATED"/>
    <property type="match status" value="1"/>
</dbReference>